<dbReference type="InterPro" id="IPR008266">
    <property type="entry name" value="Tyr_kinase_AS"/>
</dbReference>
<dbReference type="Pfam" id="PF17667">
    <property type="entry name" value="Pkinase_fungal"/>
    <property type="match status" value="1"/>
</dbReference>
<dbReference type="GO" id="GO:0005524">
    <property type="term" value="F:ATP binding"/>
    <property type="evidence" value="ECO:0007669"/>
    <property type="project" value="InterPro"/>
</dbReference>
<dbReference type="Proteomes" id="UP001163846">
    <property type="component" value="Unassembled WGS sequence"/>
</dbReference>
<dbReference type="PROSITE" id="PS00109">
    <property type="entry name" value="PROTEIN_KINASE_TYR"/>
    <property type="match status" value="1"/>
</dbReference>
<keyword evidence="3" id="KW-0808">Transferase</keyword>
<dbReference type="PANTHER" id="PTHR38248">
    <property type="entry name" value="FUNK1 6"/>
    <property type="match status" value="1"/>
</dbReference>
<name>A0AA38PDX7_9AGAR</name>
<feature type="region of interest" description="Disordered" evidence="1">
    <location>
        <begin position="1"/>
        <end position="20"/>
    </location>
</feature>
<keyword evidence="4" id="KW-1185">Reference proteome</keyword>
<comment type="caution">
    <text evidence="3">The sequence shown here is derived from an EMBL/GenBank/DDBJ whole genome shotgun (WGS) entry which is preliminary data.</text>
</comment>
<feature type="domain" description="Protein kinase" evidence="2">
    <location>
        <begin position="47"/>
        <end position="339"/>
    </location>
</feature>
<dbReference type="SUPFAM" id="SSF56112">
    <property type="entry name" value="Protein kinase-like (PK-like)"/>
    <property type="match status" value="1"/>
</dbReference>
<reference evidence="3" key="1">
    <citation type="submission" date="2022-08" db="EMBL/GenBank/DDBJ databases">
        <authorList>
            <consortium name="DOE Joint Genome Institute"/>
            <person name="Min B."/>
            <person name="Riley R."/>
            <person name="Sierra-Patev S."/>
            <person name="Naranjo-Ortiz M."/>
            <person name="Looney B."/>
            <person name="Konkel Z."/>
            <person name="Slot J.C."/>
            <person name="Sakamoto Y."/>
            <person name="Steenwyk J.L."/>
            <person name="Rokas A."/>
            <person name="Carro J."/>
            <person name="Camarero S."/>
            <person name="Ferreira P."/>
            <person name="Molpeceres G."/>
            <person name="Ruiz-Duenas F.J."/>
            <person name="Serrano A."/>
            <person name="Henrissat B."/>
            <person name="Drula E."/>
            <person name="Hughes K.W."/>
            <person name="Mata J.L."/>
            <person name="Ishikawa N.K."/>
            <person name="Vargas-Isla R."/>
            <person name="Ushijima S."/>
            <person name="Smith C.A."/>
            <person name="Ahrendt S."/>
            <person name="Andreopoulos W."/>
            <person name="He G."/>
            <person name="Labutti K."/>
            <person name="Lipzen A."/>
            <person name="Ng V."/>
            <person name="Sandor L."/>
            <person name="Barry K."/>
            <person name="Martinez A.T."/>
            <person name="Xiao Y."/>
            <person name="Gibbons J.G."/>
            <person name="Terashima K."/>
            <person name="Hibbett D.S."/>
            <person name="Grigoriev I.V."/>
        </authorList>
    </citation>
    <scope>NUCLEOTIDE SEQUENCE</scope>
    <source>
        <strain evidence="3">TFB9207</strain>
    </source>
</reference>
<organism evidence="3 4">
    <name type="scientific">Lentinula raphanica</name>
    <dbReference type="NCBI Taxonomy" id="153919"/>
    <lineage>
        <taxon>Eukaryota</taxon>
        <taxon>Fungi</taxon>
        <taxon>Dikarya</taxon>
        <taxon>Basidiomycota</taxon>
        <taxon>Agaricomycotina</taxon>
        <taxon>Agaricomycetes</taxon>
        <taxon>Agaricomycetidae</taxon>
        <taxon>Agaricales</taxon>
        <taxon>Marasmiineae</taxon>
        <taxon>Omphalotaceae</taxon>
        <taxon>Lentinula</taxon>
    </lineage>
</organism>
<dbReference type="PROSITE" id="PS50011">
    <property type="entry name" value="PROTEIN_KINASE_DOM"/>
    <property type="match status" value="1"/>
</dbReference>
<evidence type="ECO:0000259" key="2">
    <source>
        <dbReference type="PROSITE" id="PS50011"/>
    </source>
</evidence>
<protein>
    <submittedName>
        <fullName evidence="3">Protein kinase</fullName>
    </submittedName>
</protein>
<evidence type="ECO:0000256" key="1">
    <source>
        <dbReference type="SAM" id="MobiDB-lite"/>
    </source>
</evidence>
<evidence type="ECO:0000313" key="4">
    <source>
        <dbReference type="Proteomes" id="UP001163846"/>
    </source>
</evidence>
<dbReference type="Gene3D" id="1.10.510.10">
    <property type="entry name" value="Transferase(Phosphotransferase) domain 1"/>
    <property type="match status" value="1"/>
</dbReference>
<accession>A0AA38PDX7</accession>
<dbReference type="InterPro" id="IPR000719">
    <property type="entry name" value="Prot_kinase_dom"/>
</dbReference>
<proteinExistence type="predicted"/>
<dbReference type="PANTHER" id="PTHR38248:SF2">
    <property type="entry name" value="FUNK1 11"/>
    <property type="match status" value="1"/>
</dbReference>
<dbReference type="InterPro" id="IPR040976">
    <property type="entry name" value="Pkinase_fungal"/>
</dbReference>
<gene>
    <name evidence="3" type="ORF">F5878DRAFT_558322</name>
</gene>
<dbReference type="InterPro" id="IPR011009">
    <property type="entry name" value="Kinase-like_dom_sf"/>
</dbReference>
<keyword evidence="3" id="KW-0418">Kinase</keyword>
<dbReference type="EMBL" id="MU806060">
    <property type="protein sequence ID" value="KAJ3840883.1"/>
    <property type="molecule type" value="Genomic_DNA"/>
</dbReference>
<evidence type="ECO:0000313" key="3">
    <source>
        <dbReference type="EMBL" id="KAJ3840883.1"/>
    </source>
</evidence>
<dbReference type="SMART" id="SM00220">
    <property type="entry name" value="S_TKc"/>
    <property type="match status" value="1"/>
</dbReference>
<dbReference type="GO" id="GO:0004672">
    <property type="term" value="F:protein kinase activity"/>
    <property type="evidence" value="ECO:0007669"/>
    <property type="project" value="InterPro"/>
</dbReference>
<sequence>MVSQLNKIAPENPESDSETDDFLDVKRLAYACMDEEDELDDLVGTTYSFRSSDGRMQAFVIRKFVHRSHGNLMNGGSAVFKANCVCNESDCKWHGEKKILKVTFSSHPRPSEENGIIDEARLKAESTGDSWALNHLPDIVETITLYYREYTVQGCRKRGLCVMHITVLEELRPLLKLEAQRDVAQVFYDILQIHQWLYECAGILHRDISSGNVMYRKIDGKIYGVLNDFDLACRIQDLAKRPIFYRRVGTIPFMSLDLLNPKWDGLHYSRHDLESLFYVMFCMAYRNERPGICASEPRAYERWYYGTSDQVWDSKMMFLYKINQRHRIQPYFATFEPWLDSIYEWISLGYKVWTQWQHLKVVDSVADLTTLDGRVTYSNMRSIMSSFEDQLLETRWEPSQ</sequence>
<dbReference type="AlphaFoldDB" id="A0AA38PDX7"/>